<proteinExistence type="predicted"/>
<organism evidence="1 2">
    <name type="scientific">Anaerobacillus alkalidiazotrophicus</name>
    <dbReference type="NCBI Taxonomy" id="472963"/>
    <lineage>
        <taxon>Bacteria</taxon>
        <taxon>Bacillati</taxon>
        <taxon>Bacillota</taxon>
        <taxon>Bacilli</taxon>
        <taxon>Bacillales</taxon>
        <taxon>Bacillaceae</taxon>
        <taxon>Anaerobacillus</taxon>
    </lineage>
</organism>
<protein>
    <submittedName>
        <fullName evidence="1">Uncharacterized protein</fullName>
    </submittedName>
</protein>
<keyword evidence="2" id="KW-1185">Reference proteome</keyword>
<evidence type="ECO:0000313" key="2">
    <source>
        <dbReference type="Proteomes" id="UP000180057"/>
    </source>
</evidence>
<dbReference type="EMBL" id="MLQS01000035">
    <property type="protein sequence ID" value="OIJ16507.1"/>
    <property type="molecule type" value="Genomic_DNA"/>
</dbReference>
<dbReference type="AlphaFoldDB" id="A0A1S2LXU3"/>
<name>A0A1S2LXU3_9BACI</name>
<dbReference type="Proteomes" id="UP000180057">
    <property type="component" value="Unassembled WGS sequence"/>
</dbReference>
<dbReference type="OrthoDB" id="2970053at2"/>
<dbReference type="RefSeq" id="WP_071391127.1">
    <property type="nucleotide sequence ID" value="NZ_MLQS01000035.1"/>
</dbReference>
<sequence>MKAQAFFLEVNKQLLYLANGGSFSFEDYLKMSLKNRRVRNGLVFYALSSKETLNRFNVLSDQSVYVRKLKNHLHKALFRVVKNDLVRVEAVELAKKFLQQYFSNETVFVNYTVYDESAEMEKFFVTVVHHYYSELEETQDQKVHINHLIEQTDWNNLFVQV</sequence>
<accession>A0A1S2LXU3</accession>
<gene>
    <name evidence="1" type="ORF">BKP45_21105</name>
</gene>
<evidence type="ECO:0000313" key="1">
    <source>
        <dbReference type="EMBL" id="OIJ16507.1"/>
    </source>
</evidence>
<reference evidence="1 2" key="1">
    <citation type="submission" date="2016-10" db="EMBL/GenBank/DDBJ databases">
        <title>Draft genome sequences of four alkaliphilic bacteria belonging to the Anaerobacillus genus.</title>
        <authorList>
            <person name="Bassil N.M."/>
            <person name="Lloyd J.R."/>
        </authorList>
    </citation>
    <scope>NUCLEOTIDE SEQUENCE [LARGE SCALE GENOMIC DNA]</scope>
    <source>
        <strain evidence="1 2">DSM 22531</strain>
    </source>
</reference>
<comment type="caution">
    <text evidence="1">The sequence shown here is derived from an EMBL/GenBank/DDBJ whole genome shotgun (WGS) entry which is preliminary data.</text>
</comment>